<dbReference type="Gene3D" id="1.20.1250.20">
    <property type="entry name" value="MFS general substrate transporter like domains"/>
    <property type="match status" value="2"/>
</dbReference>
<sequence>MLSEYGRDAKILITANALGQTFLWFSFFIMPFYLKALGYDMKAMGAFFSAQTIVGGLFFLLAGYLSLRLGYRKTLFLSALIGLIGRLLQVLALNATVLFLGFVLVGINMGLRQPNYNAYLSELVPDERRHEAFSKSFGLGTLFNSLGVLLAGFLPGYLMGLSLAEETAYRITFSLSILQFVFVVPALLLVGDVEVREKRIKWERSLVLKILKFSLPSALIGLGAGITIPFMSIYFKLKFGETLQAISWIFFFQQLAMGLGSFGLPELVRKWGPVKVITSFQGLATFLFAVFPSIETFALAGAVYVLRAILMNIIWPINDSFMMGFFRTEEKATANGIRQAFSTFMRGVGNSLGGTLFAVSLAYPFYATALLYALATGLFYAFFIKHNEE</sequence>
<dbReference type="KEGG" id="tnu:BD01_1271"/>
<dbReference type="HOGENOM" id="CLU_025894_0_2_2"/>
<keyword evidence="8" id="KW-1185">Reference proteome</keyword>
<protein>
    <submittedName>
        <fullName evidence="7">Permeases of the major facilitator superfamily</fullName>
    </submittedName>
</protein>
<evidence type="ECO:0000256" key="4">
    <source>
        <dbReference type="ARBA" id="ARBA00023136"/>
    </source>
</evidence>
<evidence type="ECO:0000256" key="1">
    <source>
        <dbReference type="ARBA" id="ARBA00004141"/>
    </source>
</evidence>
<dbReference type="PROSITE" id="PS50850">
    <property type="entry name" value="MFS"/>
    <property type="match status" value="1"/>
</dbReference>
<evidence type="ECO:0000256" key="2">
    <source>
        <dbReference type="ARBA" id="ARBA00022692"/>
    </source>
</evidence>
<feature type="domain" description="Major facilitator superfamily (MFS) profile" evidence="6">
    <location>
        <begin position="1"/>
        <end position="387"/>
    </location>
</feature>
<dbReference type="Proteomes" id="UP000019434">
    <property type="component" value="Chromosome"/>
</dbReference>
<feature type="transmembrane region" description="Helical" evidence="5">
    <location>
        <begin position="87"/>
        <end position="107"/>
    </location>
</feature>
<organism evidence="7 8">
    <name type="scientific">Thermococcus nautili</name>
    <dbReference type="NCBI Taxonomy" id="195522"/>
    <lineage>
        <taxon>Archaea</taxon>
        <taxon>Methanobacteriati</taxon>
        <taxon>Methanobacteriota</taxon>
        <taxon>Thermococci</taxon>
        <taxon>Thermococcales</taxon>
        <taxon>Thermococcaceae</taxon>
        <taxon>Thermococcus</taxon>
    </lineage>
</organism>
<dbReference type="InterPro" id="IPR036259">
    <property type="entry name" value="MFS_trans_sf"/>
</dbReference>
<evidence type="ECO:0000259" key="6">
    <source>
        <dbReference type="PROSITE" id="PS50850"/>
    </source>
</evidence>
<evidence type="ECO:0000313" key="8">
    <source>
        <dbReference type="Proteomes" id="UP000019434"/>
    </source>
</evidence>
<dbReference type="PANTHER" id="PTHR23520">
    <property type="entry name" value="TRANSPORTER, PUTATIVE (AFU_ORTHOLOGUE AFUA_3G04000)-RELATED"/>
    <property type="match status" value="1"/>
</dbReference>
<dbReference type="GO" id="GO:0016020">
    <property type="term" value="C:membrane"/>
    <property type="evidence" value="ECO:0007669"/>
    <property type="project" value="UniProtKB-SubCell"/>
</dbReference>
<dbReference type="AlphaFoldDB" id="W8NUD3"/>
<dbReference type="PANTHER" id="PTHR23520:SF5">
    <property type="entry name" value="TRANSPORTER, PUTATIVE (AFU_ORTHOLOGUE AFUA_3G04000)-RELATED"/>
    <property type="match status" value="1"/>
</dbReference>
<name>W8NUD3_9EURY</name>
<dbReference type="GeneID" id="24957493"/>
<dbReference type="eggNOG" id="arCOG00132">
    <property type="taxonomic scope" value="Archaea"/>
</dbReference>
<dbReference type="OrthoDB" id="56622at2157"/>
<reference evidence="7 8" key="1">
    <citation type="submission" date="2014-02" db="EMBL/GenBank/DDBJ databases">
        <title>Genome Sequence of an Hyperthermophilic Archaeon, Thermococcus nautili 30-1, producing viral vesicles.</title>
        <authorList>
            <person name="Oberto J."/>
            <person name="Gaudin M."/>
            <person name="Cossu M."/>
            <person name="Gorlas A."/>
            <person name="Slesarev A."/>
            <person name="Marguet E."/>
            <person name="Forterre P."/>
        </authorList>
    </citation>
    <scope>NUCLEOTIDE SEQUENCE [LARGE SCALE GENOMIC DNA]</scope>
    <source>
        <strain evidence="7 8">30-1</strain>
    </source>
</reference>
<evidence type="ECO:0000256" key="5">
    <source>
        <dbReference type="SAM" id="Phobius"/>
    </source>
</evidence>
<dbReference type="RefSeq" id="WP_042691000.1">
    <property type="nucleotide sequence ID" value="NZ_CP007264.1"/>
</dbReference>
<feature type="transmembrane region" description="Helical" evidence="5">
    <location>
        <begin position="46"/>
        <end position="67"/>
    </location>
</feature>
<dbReference type="SUPFAM" id="SSF103473">
    <property type="entry name" value="MFS general substrate transporter"/>
    <property type="match status" value="1"/>
</dbReference>
<dbReference type="STRING" id="195522.BD01_1271"/>
<keyword evidence="4 5" id="KW-0472">Membrane</keyword>
<dbReference type="Pfam" id="PF07690">
    <property type="entry name" value="MFS_1"/>
    <property type="match status" value="2"/>
</dbReference>
<dbReference type="InterPro" id="IPR005829">
    <property type="entry name" value="Sugar_transporter_CS"/>
</dbReference>
<comment type="subcellular location">
    <subcellularLocation>
        <location evidence="1">Membrane</location>
        <topology evidence="1">Multi-pass membrane protein</topology>
    </subcellularLocation>
</comment>
<feature type="transmembrane region" description="Helical" evidence="5">
    <location>
        <begin position="365"/>
        <end position="384"/>
    </location>
</feature>
<proteinExistence type="predicted"/>
<dbReference type="GO" id="GO:0022857">
    <property type="term" value="F:transmembrane transporter activity"/>
    <property type="evidence" value="ECO:0007669"/>
    <property type="project" value="InterPro"/>
</dbReference>
<dbReference type="EMBL" id="CP007264">
    <property type="protein sequence ID" value="AHL22883.1"/>
    <property type="molecule type" value="Genomic_DNA"/>
</dbReference>
<feature type="transmembrane region" description="Helical" evidence="5">
    <location>
        <begin position="137"/>
        <end position="159"/>
    </location>
</feature>
<dbReference type="PROSITE" id="PS00217">
    <property type="entry name" value="SUGAR_TRANSPORT_2"/>
    <property type="match status" value="1"/>
</dbReference>
<gene>
    <name evidence="7" type="ORF">BD01_1271</name>
</gene>
<keyword evidence="3 5" id="KW-1133">Transmembrane helix</keyword>
<dbReference type="InterPro" id="IPR020846">
    <property type="entry name" value="MFS_dom"/>
</dbReference>
<evidence type="ECO:0000256" key="3">
    <source>
        <dbReference type="ARBA" id="ARBA00022989"/>
    </source>
</evidence>
<feature type="transmembrane region" description="Helical" evidence="5">
    <location>
        <begin position="210"/>
        <end position="233"/>
    </location>
</feature>
<feature type="transmembrane region" description="Helical" evidence="5">
    <location>
        <begin position="171"/>
        <end position="190"/>
    </location>
</feature>
<feature type="transmembrane region" description="Helical" evidence="5">
    <location>
        <begin position="12"/>
        <end position="34"/>
    </location>
</feature>
<keyword evidence="2 5" id="KW-0812">Transmembrane</keyword>
<feature type="transmembrane region" description="Helical" evidence="5">
    <location>
        <begin position="245"/>
        <end position="264"/>
    </location>
</feature>
<accession>W8NUD3</accession>
<dbReference type="InterPro" id="IPR011701">
    <property type="entry name" value="MFS"/>
</dbReference>
<evidence type="ECO:0000313" key="7">
    <source>
        <dbReference type="EMBL" id="AHL22883.1"/>
    </source>
</evidence>